<dbReference type="SUPFAM" id="SSF46894">
    <property type="entry name" value="C-terminal effector domain of the bipartite response regulators"/>
    <property type="match status" value="1"/>
</dbReference>
<dbReference type="PRINTS" id="PR00038">
    <property type="entry name" value="HTHLUXR"/>
</dbReference>
<gene>
    <name evidence="5" type="ORF">ER308_13005</name>
</gene>
<keyword evidence="3" id="KW-0804">Transcription</keyword>
<keyword evidence="1" id="KW-0805">Transcription regulation</keyword>
<reference evidence="5 6" key="1">
    <citation type="submission" date="2019-01" db="EMBL/GenBank/DDBJ databases">
        <title>Egibacter rhizosphaerae EGI 80759T.</title>
        <authorList>
            <person name="Chen D.-D."/>
            <person name="Tian Y."/>
            <person name="Jiao J.-Y."/>
            <person name="Zhang X.-T."/>
            <person name="Zhang Y.-G."/>
            <person name="Zhang Y."/>
            <person name="Xiao M."/>
            <person name="Shu W.-S."/>
            <person name="Li W.-J."/>
        </authorList>
    </citation>
    <scope>NUCLEOTIDE SEQUENCE [LARGE SCALE GENOMIC DNA]</scope>
    <source>
        <strain evidence="5 6">EGI 80759</strain>
    </source>
</reference>
<proteinExistence type="predicted"/>
<evidence type="ECO:0000256" key="2">
    <source>
        <dbReference type="ARBA" id="ARBA00023125"/>
    </source>
</evidence>
<dbReference type="SMART" id="SM00421">
    <property type="entry name" value="HTH_LUXR"/>
    <property type="match status" value="1"/>
</dbReference>
<evidence type="ECO:0000313" key="5">
    <source>
        <dbReference type="EMBL" id="QBI22024.1"/>
    </source>
</evidence>
<dbReference type="EMBL" id="CP036402">
    <property type="protein sequence ID" value="QBI22024.1"/>
    <property type="molecule type" value="Genomic_DNA"/>
</dbReference>
<dbReference type="AlphaFoldDB" id="A0A411YLD5"/>
<evidence type="ECO:0000256" key="1">
    <source>
        <dbReference type="ARBA" id="ARBA00023015"/>
    </source>
</evidence>
<dbReference type="PROSITE" id="PS00622">
    <property type="entry name" value="HTH_LUXR_1"/>
    <property type="match status" value="1"/>
</dbReference>
<dbReference type="GO" id="GO:0003677">
    <property type="term" value="F:DNA binding"/>
    <property type="evidence" value="ECO:0007669"/>
    <property type="project" value="UniProtKB-KW"/>
</dbReference>
<dbReference type="PANTHER" id="PTHR44688">
    <property type="entry name" value="DNA-BINDING TRANSCRIPTIONAL ACTIVATOR DEVR_DOSR"/>
    <property type="match status" value="1"/>
</dbReference>
<dbReference type="GO" id="GO:0006355">
    <property type="term" value="P:regulation of DNA-templated transcription"/>
    <property type="evidence" value="ECO:0007669"/>
    <property type="project" value="InterPro"/>
</dbReference>
<dbReference type="InterPro" id="IPR016032">
    <property type="entry name" value="Sig_transdc_resp-reg_C-effctor"/>
</dbReference>
<feature type="domain" description="HTH luxR-type" evidence="4">
    <location>
        <begin position="175"/>
        <end position="239"/>
    </location>
</feature>
<dbReference type="Proteomes" id="UP000291469">
    <property type="component" value="Chromosome"/>
</dbReference>
<dbReference type="PANTHER" id="PTHR44688:SF16">
    <property type="entry name" value="DNA-BINDING TRANSCRIPTIONAL ACTIVATOR DEVR_DOSR"/>
    <property type="match status" value="1"/>
</dbReference>
<evidence type="ECO:0000259" key="4">
    <source>
        <dbReference type="PROSITE" id="PS50043"/>
    </source>
</evidence>
<dbReference type="CDD" id="cd06170">
    <property type="entry name" value="LuxR_C_like"/>
    <property type="match status" value="1"/>
</dbReference>
<protein>
    <submittedName>
        <fullName evidence="5">LuxR family transcriptional regulator</fullName>
    </submittedName>
</protein>
<name>A0A411YLD5_9ACTN</name>
<evidence type="ECO:0000313" key="6">
    <source>
        <dbReference type="Proteomes" id="UP000291469"/>
    </source>
</evidence>
<dbReference type="Gene3D" id="1.10.10.10">
    <property type="entry name" value="Winged helix-like DNA-binding domain superfamily/Winged helix DNA-binding domain"/>
    <property type="match status" value="1"/>
</dbReference>
<keyword evidence="6" id="KW-1185">Reference proteome</keyword>
<dbReference type="OrthoDB" id="9815744at2"/>
<dbReference type="PROSITE" id="PS50043">
    <property type="entry name" value="HTH_LUXR_2"/>
    <property type="match status" value="1"/>
</dbReference>
<dbReference type="KEGG" id="erz:ER308_13005"/>
<keyword evidence="2" id="KW-0238">DNA-binding</keyword>
<organism evidence="5 6">
    <name type="scientific">Egibacter rhizosphaerae</name>
    <dbReference type="NCBI Taxonomy" id="1670831"/>
    <lineage>
        <taxon>Bacteria</taxon>
        <taxon>Bacillati</taxon>
        <taxon>Actinomycetota</taxon>
        <taxon>Nitriliruptoria</taxon>
        <taxon>Egibacterales</taxon>
        <taxon>Egibacteraceae</taxon>
        <taxon>Egibacter</taxon>
    </lineage>
</organism>
<dbReference type="Pfam" id="PF00196">
    <property type="entry name" value="GerE"/>
    <property type="match status" value="1"/>
</dbReference>
<dbReference type="InterPro" id="IPR000792">
    <property type="entry name" value="Tscrpt_reg_LuxR_C"/>
</dbReference>
<evidence type="ECO:0000256" key="3">
    <source>
        <dbReference type="ARBA" id="ARBA00023163"/>
    </source>
</evidence>
<dbReference type="InterPro" id="IPR036388">
    <property type="entry name" value="WH-like_DNA-bd_sf"/>
</dbReference>
<sequence>MYEICQLQRFEHKIEAPVVAQARVVGSLHFAFHAHHPSVTRELIEFAGAIGLVVGGALESVARTADLARERDWLRTGVELCDEPLVLTDLGGGERRVNRAARELLERLEAADPGFSLDAALASDGARDGEITARRTVRLPAGEGVLRLRSVRDADDPNLMATTLALEEPTRPTLPAAVASALTPREREVAQLIAAGASNDAIAAELFLSPYTVKEHTGSVYRKTGTISRVDLTRRVLAG</sequence>
<accession>A0A411YLD5</accession>